<dbReference type="GO" id="GO:0005886">
    <property type="term" value="C:plasma membrane"/>
    <property type="evidence" value="ECO:0007669"/>
    <property type="project" value="UniProtKB-SubCell"/>
</dbReference>
<evidence type="ECO:0000256" key="12">
    <source>
        <dbReference type="ARBA" id="ARBA00023180"/>
    </source>
</evidence>
<feature type="compositionally biased region" description="Low complexity" evidence="14">
    <location>
        <begin position="928"/>
        <end position="939"/>
    </location>
</feature>
<dbReference type="Pfam" id="PF13306">
    <property type="entry name" value="LRR_5"/>
    <property type="match status" value="1"/>
</dbReference>
<evidence type="ECO:0000256" key="3">
    <source>
        <dbReference type="ARBA" id="ARBA00022614"/>
    </source>
</evidence>
<keyword evidence="13" id="KW-0807">Transducer</keyword>
<feature type="transmembrane region" description="Helical" evidence="15">
    <location>
        <begin position="852"/>
        <end position="872"/>
    </location>
</feature>
<feature type="transmembrane region" description="Helical" evidence="15">
    <location>
        <begin position="644"/>
        <end position="667"/>
    </location>
</feature>
<accession>A0A8B6CSW7</accession>
<dbReference type="SMART" id="SM00365">
    <property type="entry name" value="LRR_SD22"/>
    <property type="match status" value="6"/>
</dbReference>
<dbReference type="InterPro" id="IPR000276">
    <property type="entry name" value="GPCR_Rhodpsn"/>
</dbReference>
<feature type="compositionally biased region" description="Polar residues" evidence="14">
    <location>
        <begin position="1035"/>
        <end position="1045"/>
    </location>
</feature>
<evidence type="ECO:0000313" key="19">
    <source>
        <dbReference type="Proteomes" id="UP000596742"/>
    </source>
</evidence>
<keyword evidence="2" id="KW-1003">Cell membrane</keyword>
<dbReference type="GO" id="GO:0016500">
    <property type="term" value="F:protein-hormone receptor activity"/>
    <property type="evidence" value="ECO:0007669"/>
    <property type="project" value="InterPro"/>
</dbReference>
<dbReference type="OrthoDB" id="1883493at2759"/>
<feature type="compositionally biased region" description="Polar residues" evidence="14">
    <location>
        <begin position="940"/>
        <end position="955"/>
    </location>
</feature>
<dbReference type="Proteomes" id="UP000596742">
    <property type="component" value="Unassembled WGS sequence"/>
</dbReference>
<evidence type="ECO:0000256" key="9">
    <source>
        <dbReference type="ARBA" id="ARBA00023136"/>
    </source>
</evidence>
<evidence type="ECO:0000256" key="2">
    <source>
        <dbReference type="ARBA" id="ARBA00022475"/>
    </source>
</evidence>
<dbReference type="SUPFAM" id="SSF52058">
    <property type="entry name" value="L domain-like"/>
    <property type="match status" value="2"/>
</dbReference>
<evidence type="ECO:0000256" key="6">
    <source>
        <dbReference type="ARBA" id="ARBA00022737"/>
    </source>
</evidence>
<keyword evidence="10" id="KW-1015">Disulfide bond</keyword>
<keyword evidence="19" id="KW-1185">Reference proteome</keyword>
<dbReference type="PRINTS" id="PR00019">
    <property type="entry name" value="LEURICHRPT"/>
</dbReference>
<dbReference type="InterPro" id="IPR026906">
    <property type="entry name" value="LRR_5"/>
</dbReference>
<feature type="transmembrane region" description="Helical" evidence="15">
    <location>
        <begin position="770"/>
        <end position="796"/>
    </location>
</feature>
<keyword evidence="3" id="KW-0433">Leucine-rich repeat</keyword>
<evidence type="ECO:0000256" key="4">
    <source>
        <dbReference type="ARBA" id="ARBA00022692"/>
    </source>
</evidence>
<dbReference type="SMART" id="SM00013">
    <property type="entry name" value="LRRNT"/>
    <property type="match status" value="1"/>
</dbReference>
<feature type="transmembrane region" description="Helical" evidence="15">
    <location>
        <begin position="817"/>
        <end position="840"/>
    </location>
</feature>
<keyword evidence="11 18" id="KW-0675">Receptor</keyword>
<dbReference type="PROSITE" id="PS50262">
    <property type="entry name" value="G_PROTEIN_RECEP_F1_2"/>
    <property type="match status" value="1"/>
</dbReference>
<dbReference type="Gene3D" id="1.20.1070.10">
    <property type="entry name" value="Rhodopsin 7-helix transmembrane proteins"/>
    <property type="match status" value="1"/>
</dbReference>
<gene>
    <name evidence="18" type="ORF">MGAL_10B078633</name>
</gene>
<dbReference type="PANTHER" id="PTHR24372">
    <property type="entry name" value="GLYCOPROTEIN HORMONE RECEPTOR"/>
    <property type="match status" value="1"/>
</dbReference>
<name>A0A8B6CSW7_MYTGA</name>
<dbReference type="PRINTS" id="PR00237">
    <property type="entry name" value="GPCRRHODOPSN"/>
</dbReference>
<dbReference type="GO" id="GO:0009755">
    <property type="term" value="P:hormone-mediated signaling pathway"/>
    <property type="evidence" value="ECO:0007669"/>
    <property type="project" value="TreeGrafter"/>
</dbReference>
<reference evidence="18" key="1">
    <citation type="submission" date="2018-11" db="EMBL/GenBank/DDBJ databases">
        <authorList>
            <person name="Alioto T."/>
            <person name="Alioto T."/>
        </authorList>
    </citation>
    <scope>NUCLEOTIDE SEQUENCE</scope>
</reference>
<protein>
    <submittedName>
        <fullName evidence="18">Leucine-rich repeat-containing G protein-coupled receptor 6</fullName>
    </submittedName>
</protein>
<proteinExistence type="predicted"/>
<keyword evidence="7 15" id="KW-1133">Transmembrane helix</keyword>
<evidence type="ECO:0000256" key="14">
    <source>
        <dbReference type="SAM" id="MobiDB-lite"/>
    </source>
</evidence>
<feature type="transmembrane region" description="Helical" evidence="15">
    <location>
        <begin position="730"/>
        <end position="750"/>
    </location>
</feature>
<dbReference type="InterPro" id="IPR032675">
    <property type="entry name" value="LRR_dom_sf"/>
</dbReference>
<keyword evidence="12" id="KW-0325">Glycoprotein</keyword>
<dbReference type="InterPro" id="IPR000372">
    <property type="entry name" value="LRRNT"/>
</dbReference>
<evidence type="ECO:0000256" key="13">
    <source>
        <dbReference type="ARBA" id="ARBA00023224"/>
    </source>
</evidence>
<dbReference type="Gene3D" id="3.80.10.10">
    <property type="entry name" value="Ribonuclease Inhibitor"/>
    <property type="match status" value="2"/>
</dbReference>
<dbReference type="CDD" id="cd15136">
    <property type="entry name" value="7tmA_Glyco_hormone_R"/>
    <property type="match status" value="1"/>
</dbReference>
<comment type="caution">
    <text evidence="18">The sequence shown here is derived from an EMBL/GenBank/DDBJ whole genome shotgun (WGS) entry which is preliminary data.</text>
</comment>
<dbReference type="InterPro" id="IPR003591">
    <property type="entry name" value="Leu-rich_rpt_typical-subtyp"/>
</dbReference>
<dbReference type="SMART" id="SM00364">
    <property type="entry name" value="LRR_BAC"/>
    <property type="match status" value="7"/>
</dbReference>
<evidence type="ECO:0000256" key="16">
    <source>
        <dbReference type="SAM" id="SignalP"/>
    </source>
</evidence>
<keyword evidence="8" id="KW-0297">G-protein coupled receptor</keyword>
<dbReference type="GO" id="GO:0007189">
    <property type="term" value="P:adenylate cyclase-activating G protein-coupled receptor signaling pathway"/>
    <property type="evidence" value="ECO:0007669"/>
    <property type="project" value="TreeGrafter"/>
</dbReference>
<dbReference type="Pfam" id="PF00001">
    <property type="entry name" value="7tm_1"/>
    <property type="match status" value="1"/>
</dbReference>
<feature type="domain" description="G-protein coupled receptors family 1 profile" evidence="17">
    <location>
        <begin position="623"/>
        <end position="869"/>
    </location>
</feature>
<dbReference type="SUPFAM" id="SSF81321">
    <property type="entry name" value="Family A G protein-coupled receptor-like"/>
    <property type="match status" value="1"/>
</dbReference>
<evidence type="ECO:0000256" key="5">
    <source>
        <dbReference type="ARBA" id="ARBA00022729"/>
    </source>
</evidence>
<keyword evidence="5 16" id="KW-0732">Signal</keyword>
<sequence>MAKRNYEKLKCVILLMMFVYCVSAGTNCENECPKLLHCSGLCNSRRVDCSGKNLTAIPDGIPEDVVNLDLSMNNMTSFPDNAFLKFRKLEELRLAGNKLTDIPPKAFQDLYFLKVINLQHNSFRKVPATSFQNLSYLRELDLDANYIEDVPDEAFKRCMSLQLLQLDANLLTRVPTKALQYLKSLHALDLSVNKLTNIPDYAFSNLTNLIELILHENKIEEISDHAFEGLTSLSRLELPMNNLRKIPAAFISLKDLEKLSLEDNRIDFIPDNSFAGNKKLEILKLRRNPIRSFGTKAFKELPNLKELIISEARDMTEFPDLTGSVSLRELQFDRSSISKIPDKFCDMVPAIQRLDLHTNKLTELPVLSGCLNLKLLNIGENEITSLQDRIFVNNSNLRDLILSHNCIESIGEKSFVGLANLQYLDLSHNQIAYIHDKAFSPLENLDDLNLSENQFPSLPMDGLQNLQQLKTFHNEELRDPIPAKELPKIKTLVLSYAYHCCDFLNPATNGELKLEEHTNWLFPNTSEPRIGNGTNLNHPYGTQYVFPFNNYHYKPIEYFAAPADKDFTFPDTPDVQYPEEEISVKSPIQCEPLPGPFLPCNDLFGWWTLRCGIWIVFMLSIFGNGTVLFVSISGRSTMNVPRFLICNLALADFCMGIYLGILAVVDASTLGEFKNYAIDWQTSPGCLVAGFLGIVSSELSVFTLMIITVERHYAIANAMQFNKRLSLRKAGIIMTVGWLFCGGLASLPLFDISNYRKFAICLPFDINDKASLGFVCFIMLFNATSFIVIGGCYVRMYVYIMKSQAWNSKDFRVAKRMAVLVVTDFLCWAPIIFFSVSAAFGTPLVGLNEAKVLTIFVLPLNSCANPFLYAIFTKQFKRDCVKLCKRIEESSISRSFSNFNSLRLSFGINASCRNSELHSPFHEKRGSSRSNSDSFASSSAGVPNQNGENDTINGQKSFTISDRVFQNLELKHGVDRNKRKPLLHPNNNSQFSSDKECACQRCKKQNTISVGSGATDTEIVIHLDRNGEKIVPNDGLQQLNGTNPNDVALSDESDNETTKSDDKLISKITDELCTECGNNRNSMHCKNYCQIDRKLKNTSVRPKSNIAMVGKMQHTKSAPFVPCRSNENILKLPQLSANKDKTSHINEWRKSSHLSFLWRNSLDLDTGMPKYKSNSLVELARLPKTFDRSPSKRRSLSSRHEGYLLFKNLKRDSAYENEEEMFEYEENLKDFPVQFSQNKYSNCDSEYSQIALEEIANHNIQNSKVPKVQEAYKDTTDCSNSNDDDDVAETQMLLTDSNVTNNTLNRDVCDKESGFSSDSQLLKC</sequence>
<evidence type="ECO:0000256" key="10">
    <source>
        <dbReference type="ARBA" id="ARBA00023157"/>
    </source>
</evidence>
<dbReference type="InterPro" id="IPR017452">
    <property type="entry name" value="GPCR_Rhodpsn_7TM"/>
</dbReference>
<dbReference type="PRINTS" id="PR00373">
    <property type="entry name" value="GLYCHORMONER"/>
</dbReference>
<comment type="subcellular location">
    <subcellularLocation>
        <location evidence="1">Cell membrane</location>
        <topology evidence="1">Multi-pass membrane protein</topology>
    </subcellularLocation>
</comment>
<evidence type="ECO:0000256" key="15">
    <source>
        <dbReference type="SAM" id="Phobius"/>
    </source>
</evidence>
<dbReference type="PROSITE" id="PS00237">
    <property type="entry name" value="G_PROTEIN_RECEP_F1_1"/>
    <property type="match status" value="1"/>
</dbReference>
<feature type="transmembrane region" description="Helical" evidence="15">
    <location>
        <begin position="612"/>
        <end position="632"/>
    </location>
</feature>
<dbReference type="GO" id="GO:0008528">
    <property type="term" value="F:G protein-coupled peptide receptor activity"/>
    <property type="evidence" value="ECO:0007669"/>
    <property type="project" value="TreeGrafter"/>
</dbReference>
<evidence type="ECO:0000256" key="1">
    <source>
        <dbReference type="ARBA" id="ARBA00004651"/>
    </source>
</evidence>
<organism evidence="18 19">
    <name type="scientific">Mytilus galloprovincialis</name>
    <name type="common">Mediterranean mussel</name>
    <dbReference type="NCBI Taxonomy" id="29158"/>
    <lineage>
        <taxon>Eukaryota</taxon>
        <taxon>Metazoa</taxon>
        <taxon>Spiralia</taxon>
        <taxon>Lophotrochozoa</taxon>
        <taxon>Mollusca</taxon>
        <taxon>Bivalvia</taxon>
        <taxon>Autobranchia</taxon>
        <taxon>Pteriomorphia</taxon>
        <taxon>Mytilida</taxon>
        <taxon>Mytiloidea</taxon>
        <taxon>Mytilidae</taxon>
        <taxon>Mytilinae</taxon>
        <taxon>Mytilus</taxon>
    </lineage>
</organism>
<evidence type="ECO:0000313" key="18">
    <source>
        <dbReference type="EMBL" id="VDI09514.1"/>
    </source>
</evidence>
<evidence type="ECO:0000256" key="11">
    <source>
        <dbReference type="ARBA" id="ARBA00023170"/>
    </source>
</evidence>
<evidence type="ECO:0000259" key="17">
    <source>
        <dbReference type="PROSITE" id="PS50262"/>
    </source>
</evidence>
<feature type="chain" id="PRO_5032939735" evidence="16">
    <location>
        <begin position="25"/>
        <end position="1324"/>
    </location>
</feature>
<evidence type="ECO:0000256" key="7">
    <source>
        <dbReference type="ARBA" id="ARBA00022989"/>
    </source>
</evidence>
<dbReference type="FunFam" id="3.80.10.10:FF:000770">
    <property type="entry name" value="Uncharacterized protein"/>
    <property type="match status" value="1"/>
</dbReference>
<feature type="region of interest" description="Disordered" evidence="14">
    <location>
        <begin position="1030"/>
        <end position="1061"/>
    </location>
</feature>
<dbReference type="Pfam" id="PF13855">
    <property type="entry name" value="LRR_8"/>
    <property type="match status" value="2"/>
</dbReference>
<dbReference type="FunFam" id="3.80.10.10:FF:001164">
    <property type="entry name" value="GH01279p"/>
    <property type="match status" value="1"/>
</dbReference>
<evidence type="ECO:0000256" key="8">
    <source>
        <dbReference type="ARBA" id="ARBA00023040"/>
    </source>
</evidence>
<dbReference type="EMBL" id="UYJE01002294">
    <property type="protein sequence ID" value="VDI09514.1"/>
    <property type="molecule type" value="Genomic_DNA"/>
</dbReference>
<keyword evidence="6" id="KW-0677">Repeat</keyword>
<feature type="region of interest" description="Disordered" evidence="14">
    <location>
        <begin position="919"/>
        <end position="955"/>
    </location>
</feature>
<dbReference type="SMART" id="SM00369">
    <property type="entry name" value="LRR_TYP"/>
    <property type="match status" value="14"/>
</dbReference>
<dbReference type="FunFam" id="1.20.1070.10:FF:000156">
    <property type="entry name" value="Lutropin-choriogonadotropic hormone receptor"/>
    <property type="match status" value="1"/>
</dbReference>
<feature type="signal peptide" evidence="16">
    <location>
        <begin position="1"/>
        <end position="24"/>
    </location>
</feature>
<dbReference type="PANTHER" id="PTHR24372:SF82">
    <property type="entry name" value="RICKETS"/>
    <property type="match status" value="1"/>
</dbReference>
<dbReference type="InterPro" id="IPR002131">
    <property type="entry name" value="Gphrmn_rcpt_fam"/>
</dbReference>
<keyword evidence="4 15" id="KW-0812">Transmembrane</keyword>
<dbReference type="PROSITE" id="PS51450">
    <property type="entry name" value="LRR"/>
    <property type="match status" value="8"/>
</dbReference>
<dbReference type="InterPro" id="IPR001611">
    <property type="entry name" value="Leu-rich_rpt"/>
</dbReference>
<keyword evidence="9 15" id="KW-0472">Membrane</keyword>
<feature type="transmembrane region" description="Helical" evidence="15">
    <location>
        <begin position="687"/>
        <end position="709"/>
    </location>
</feature>